<dbReference type="EMBL" id="JAOPKC010000006">
    <property type="protein sequence ID" value="MCU4717914.1"/>
    <property type="molecule type" value="Genomic_DNA"/>
</dbReference>
<gene>
    <name evidence="3" type="ORF">OB914_08860</name>
    <name evidence="2" type="ORF">OB916_07520</name>
</gene>
<protein>
    <submittedName>
        <fullName evidence="3">Uncharacterized protein</fullName>
    </submittedName>
</protein>
<sequence>MTPSREERETRLAVASNLAESTATRERTREQRDAAAETVRKASGDREQRGRSK</sequence>
<dbReference type="AlphaFoldDB" id="A0AAE3LHM6"/>
<evidence type="ECO:0000313" key="2">
    <source>
        <dbReference type="EMBL" id="MCU4717914.1"/>
    </source>
</evidence>
<name>A0AAE3LHM6_9EURY</name>
<keyword evidence="4" id="KW-1185">Reference proteome</keyword>
<comment type="caution">
    <text evidence="3">The sequence shown here is derived from an EMBL/GenBank/DDBJ whole genome shotgun (WGS) entry which is preliminary data.</text>
</comment>
<dbReference type="Proteomes" id="UP001209746">
    <property type="component" value="Unassembled WGS sequence"/>
</dbReference>
<proteinExistence type="predicted"/>
<evidence type="ECO:0000256" key="1">
    <source>
        <dbReference type="SAM" id="MobiDB-lite"/>
    </source>
</evidence>
<dbReference type="Proteomes" id="UP001208186">
    <property type="component" value="Unassembled WGS sequence"/>
</dbReference>
<accession>A0AAE3LHM6</accession>
<organism evidence="3 5">
    <name type="scientific">Halapricum hydrolyticum</name>
    <dbReference type="NCBI Taxonomy" id="2979991"/>
    <lineage>
        <taxon>Archaea</taxon>
        <taxon>Methanobacteriati</taxon>
        <taxon>Methanobacteriota</taxon>
        <taxon>Stenosarchaea group</taxon>
        <taxon>Halobacteria</taxon>
        <taxon>Halobacteriales</taxon>
        <taxon>Haloarculaceae</taxon>
        <taxon>Halapricum</taxon>
    </lineage>
</organism>
<evidence type="ECO:0000313" key="4">
    <source>
        <dbReference type="Proteomes" id="UP001208186"/>
    </source>
</evidence>
<feature type="region of interest" description="Disordered" evidence="1">
    <location>
        <begin position="1"/>
        <end position="53"/>
    </location>
</feature>
<evidence type="ECO:0000313" key="5">
    <source>
        <dbReference type="Proteomes" id="UP001209746"/>
    </source>
</evidence>
<reference evidence="3" key="1">
    <citation type="submission" date="2023-02" db="EMBL/GenBank/DDBJ databases">
        <title>Enrichment on poylsaccharides allowed isolation of novel metabolic and taxonomic groups of Haloarchaea.</title>
        <authorList>
            <person name="Sorokin D.Y."/>
            <person name="Elcheninov A.G."/>
            <person name="Khizhniak T.V."/>
            <person name="Kolganova T.V."/>
            <person name="Kublanov I.V."/>
        </authorList>
    </citation>
    <scope>NUCLEOTIDE SEQUENCE</scope>
    <source>
        <strain evidence="2 4">HArc-curdl5-1</strain>
        <strain evidence="3">HArc-curdl7</strain>
    </source>
</reference>
<feature type="compositionally biased region" description="Basic and acidic residues" evidence="1">
    <location>
        <begin position="1"/>
        <end position="11"/>
    </location>
</feature>
<evidence type="ECO:0000313" key="3">
    <source>
        <dbReference type="EMBL" id="MCU4727079.1"/>
    </source>
</evidence>
<feature type="compositionally biased region" description="Basic and acidic residues" evidence="1">
    <location>
        <begin position="23"/>
        <end position="53"/>
    </location>
</feature>
<dbReference type="EMBL" id="JAOPKD010000007">
    <property type="protein sequence ID" value="MCU4727079.1"/>
    <property type="molecule type" value="Genomic_DNA"/>
</dbReference>
<dbReference type="RefSeq" id="WP_315908679.1">
    <property type="nucleotide sequence ID" value="NZ_JAOPKC010000006.1"/>
</dbReference>